<name>A0A485L4X1_9STRA</name>
<evidence type="ECO:0000313" key="5">
    <source>
        <dbReference type="Proteomes" id="UP000332933"/>
    </source>
</evidence>
<evidence type="ECO:0000313" key="4">
    <source>
        <dbReference type="EMBL" id="VFT92973.1"/>
    </source>
</evidence>
<accession>A0A485L4X1</accession>
<reference evidence="3" key="2">
    <citation type="submission" date="2019-06" db="EMBL/GenBank/DDBJ databases">
        <title>Genomics analysis of Aphanomyces spp. identifies a new class of oomycete effector associated with host adaptation.</title>
        <authorList>
            <person name="Gaulin E."/>
        </authorList>
    </citation>
    <scope>NUCLEOTIDE SEQUENCE</scope>
    <source>
        <strain evidence="3">CBS 578.67</strain>
    </source>
</reference>
<evidence type="ECO:0000256" key="1">
    <source>
        <dbReference type="SAM" id="MobiDB-lite"/>
    </source>
</evidence>
<dbReference type="EMBL" id="CAADRA010005874">
    <property type="protein sequence ID" value="VFT92973.1"/>
    <property type="molecule type" value="Genomic_DNA"/>
</dbReference>
<feature type="region of interest" description="Disordered" evidence="1">
    <location>
        <begin position="106"/>
        <end position="130"/>
    </location>
</feature>
<keyword evidence="5" id="KW-1185">Reference proteome</keyword>
<evidence type="ECO:0000313" key="3">
    <source>
        <dbReference type="EMBL" id="KAF0692737.1"/>
    </source>
</evidence>
<feature type="chain" id="PRO_5036116340" evidence="2">
    <location>
        <begin position="19"/>
        <end position="130"/>
    </location>
</feature>
<dbReference type="AlphaFoldDB" id="A0A485L4X1"/>
<evidence type="ECO:0000256" key="2">
    <source>
        <dbReference type="SAM" id="SignalP"/>
    </source>
</evidence>
<protein>
    <submittedName>
        <fullName evidence="4">Aste57867_16195 protein</fullName>
    </submittedName>
</protein>
<keyword evidence="2" id="KW-0732">Signal</keyword>
<gene>
    <name evidence="4" type="primary">Aste57867_16195</name>
    <name evidence="3" type="ORF">As57867_016139</name>
    <name evidence="4" type="ORF">ASTE57867_16195</name>
</gene>
<reference evidence="4 5" key="1">
    <citation type="submission" date="2019-03" db="EMBL/GenBank/DDBJ databases">
        <authorList>
            <person name="Gaulin E."/>
            <person name="Dumas B."/>
        </authorList>
    </citation>
    <scope>NUCLEOTIDE SEQUENCE [LARGE SCALE GENOMIC DNA]</scope>
    <source>
        <strain evidence="4">CBS 568.67</strain>
    </source>
</reference>
<organism evidence="4 5">
    <name type="scientific">Aphanomyces stellatus</name>
    <dbReference type="NCBI Taxonomy" id="120398"/>
    <lineage>
        <taxon>Eukaryota</taxon>
        <taxon>Sar</taxon>
        <taxon>Stramenopiles</taxon>
        <taxon>Oomycota</taxon>
        <taxon>Saprolegniomycetes</taxon>
        <taxon>Saprolegniales</taxon>
        <taxon>Verrucalvaceae</taxon>
        <taxon>Aphanomyces</taxon>
    </lineage>
</organism>
<proteinExistence type="predicted"/>
<dbReference type="OrthoDB" id="167956at2759"/>
<dbReference type="EMBL" id="VJMH01005853">
    <property type="protein sequence ID" value="KAF0692737.1"/>
    <property type="molecule type" value="Genomic_DNA"/>
</dbReference>
<feature type="signal peptide" evidence="2">
    <location>
        <begin position="1"/>
        <end position="18"/>
    </location>
</feature>
<sequence length="130" mass="12951">MQLLAATFLVAATALAQSSDPPSCTPVSVEHDATYCIDGAICSGDGTVPPAGTACPVQGDIASASCDNVYLPSYSIEYGNCVAPTDAICQVLATSGAWGCVWNTTTPSTTTPAPTTPAPTTPAPTTTVAP</sequence>
<dbReference type="Proteomes" id="UP000332933">
    <property type="component" value="Unassembled WGS sequence"/>
</dbReference>